<name>A0A917EHN7_9RHOB</name>
<evidence type="ECO:0000256" key="2">
    <source>
        <dbReference type="ARBA" id="ARBA00023180"/>
    </source>
</evidence>
<comment type="caution">
    <text evidence="4">The sequence shown here is derived from an EMBL/GenBank/DDBJ whole genome shotgun (WGS) entry which is preliminary data.</text>
</comment>
<dbReference type="PANTHER" id="PTHR10605">
    <property type="entry name" value="HEPARAN SULFATE SULFOTRANSFERASE"/>
    <property type="match status" value="1"/>
</dbReference>
<accession>A0A917EHN7</accession>
<dbReference type="PANTHER" id="PTHR10605:SF56">
    <property type="entry name" value="BIFUNCTIONAL HEPARAN SULFATE N-DEACETYLASE_N-SULFOTRANSFERASE"/>
    <property type="match status" value="1"/>
</dbReference>
<dbReference type="InterPro" id="IPR027417">
    <property type="entry name" value="P-loop_NTPase"/>
</dbReference>
<evidence type="ECO:0000313" key="5">
    <source>
        <dbReference type="Proteomes" id="UP000606730"/>
    </source>
</evidence>
<dbReference type="Proteomes" id="UP000606730">
    <property type="component" value="Unassembled WGS sequence"/>
</dbReference>
<dbReference type="GO" id="GO:0008146">
    <property type="term" value="F:sulfotransferase activity"/>
    <property type="evidence" value="ECO:0007669"/>
    <property type="project" value="InterPro"/>
</dbReference>
<evidence type="ECO:0000313" key="4">
    <source>
        <dbReference type="EMBL" id="GGE36353.1"/>
    </source>
</evidence>
<dbReference type="SUPFAM" id="SSF52540">
    <property type="entry name" value="P-loop containing nucleoside triphosphate hydrolases"/>
    <property type="match status" value="1"/>
</dbReference>
<dbReference type="AlphaFoldDB" id="A0A917EHN7"/>
<protein>
    <submittedName>
        <fullName evidence="4">Sulfotransferase</fullName>
    </submittedName>
</protein>
<evidence type="ECO:0000259" key="3">
    <source>
        <dbReference type="Pfam" id="PF00685"/>
    </source>
</evidence>
<evidence type="ECO:0000256" key="1">
    <source>
        <dbReference type="ARBA" id="ARBA00022679"/>
    </source>
</evidence>
<dbReference type="InterPro" id="IPR037359">
    <property type="entry name" value="NST/OST"/>
</dbReference>
<reference evidence="4" key="1">
    <citation type="journal article" date="2014" name="Int. J. Syst. Evol. Microbiol.">
        <title>Complete genome sequence of Corynebacterium casei LMG S-19264T (=DSM 44701T), isolated from a smear-ripened cheese.</title>
        <authorList>
            <consortium name="US DOE Joint Genome Institute (JGI-PGF)"/>
            <person name="Walter F."/>
            <person name="Albersmeier A."/>
            <person name="Kalinowski J."/>
            <person name="Ruckert C."/>
        </authorList>
    </citation>
    <scope>NUCLEOTIDE SEQUENCE</scope>
    <source>
        <strain evidence="4">CGMCC 1.16012</strain>
    </source>
</reference>
<proteinExistence type="predicted"/>
<keyword evidence="5" id="KW-1185">Reference proteome</keyword>
<dbReference type="RefSeq" id="WP_095597014.1">
    <property type="nucleotide sequence ID" value="NZ_BMKN01000001.1"/>
</dbReference>
<gene>
    <name evidence="4" type="ORF">GCM10011517_00140</name>
</gene>
<organism evidence="4 5">
    <name type="scientific">Actibacterium pelagium</name>
    <dbReference type="NCBI Taxonomy" id="2029103"/>
    <lineage>
        <taxon>Bacteria</taxon>
        <taxon>Pseudomonadati</taxon>
        <taxon>Pseudomonadota</taxon>
        <taxon>Alphaproteobacteria</taxon>
        <taxon>Rhodobacterales</taxon>
        <taxon>Roseobacteraceae</taxon>
        <taxon>Actibacterium</taxon>
    </lineage>
</organism>
<dbReference type="EMBL" id="BMKN01000001">
    <property type="protein sequence ID" value="GGE36353.1"/>
    <property type="molecule type" value="Genomic_DNA"/>
</dbReference>
<dbReference type="InterPro" id="IPR000863">
    <property type="entry name" value="Sulfotransferase_dom"/>
</dbReference>
<keyword evidence="2" id="KW-0325">Glycoprotein</keyword>
<reference evidence="4" key="2">
    <citation type="submission" date="2020-09" db="EMBL/GenBank/DDBJ databases">
        <authorList>
            <person name="Sun Q."/>
            <person name="Zhou Y."/>
        </authorList>
    </citation>
    <scope>NUCLEOTIDE SEQUENCE</scope>
    <source>
        <strain evidence="4">CGMCC 1.16012</strain>
    </source>
</reference>
<feature type="domain" description="Sulfotransferase" evidence="3">
    <location>
        <begin position="10"/>
        <end position="207"/>
    </location>
</feature>
<dbReference type="OrthoDB" id="981508at2"/>
<dbReference type="Gene3D" id="3.40.50.300">
    <property type="entry name" value="P-loop containing nucleotide triphosphate hydrolases"/>
    <property type="match status" value="1"/>
</dbReference>
<keyword evidence="1" id="KW-0808">Transferase</keyword>
<dbReference type="Pfam" id="PF00685">
    <property type="entry name" value="Sulfotransfer_1"/>
    <property type="match status" value="1"/>
</dbReference>
<sequence length="308" mass="35380">MAFDAKNAAPDFFVVGAAKAGTTAVWSWLRQHPGVFLPDIKEPSFFAFEGRSTTPRNGPYDKDYVRRLFNSREQYAALFAEADGKVSGDVSPVYLSDERAPNRIARARPDARILILLRDPVDRAYSQYMHHRRDGLEPCATFEAALKAEASRIEDGWSWGHGYLKGGQYASQVATYLKLFEPSQILILDYAQLQEDPVLCWQQICRHFRVSQLPMPQNDRVNQTANLRGVPRFQLIERIIRHPGRVQQRLKALIPETLRRRTRSLLSRWTAAVEPMAPQTRDKLAVQFASDRDWLRKNTDLHLSEWSD</sequence>